<dbReference type="EMBL" id="SBIW01000001">
    <property type="protein sequence ID" value="RWY57318.1"/>
    <property type="molecule type" value="Genomic_DNA"/>
</dbReference>
<dbReference type="GO" id="GO:0016747">
    <property type="term" value="F:acyltransferase activity, transferring groups other than amino-acyl groups"/>
    <property type="evidence" value="ECO:0007669"/>
    <property type="project" value="InterPro"/>
</dbReference>
<dbReference type="Gene3D" id="3.40.630.30">
    <property type="match status" value="1"/>
</dbReference>
<dbReference type="OrthoDB" id="1037676at2"/>
<dbReference type="InterPro" id="IPR016181">
    <property type="entry name" value="Acyl_CoA_acyltransferase"/>
</dbReference>
<dbReference type="AlphaFoldDB" id="A0A3S3V3R1"/>
<keyword evidence="2" id="KW-0808">Transferase</keyword>
<accession>A0A3S3V3R1</accession>
<feature type="domain" description="N-acetyltransferase" evidence="1">
    <location>
        <begin position="10"/>
        <end position="141"/>
    </location>
</feature>
<comment type="caution">
    <text evidence="2">The sequence shown here is derived from an EMBL/GenBank/DDBJ whole genome shotgun (WGS) entry which is preliminary data.</text>
</comment>
<reference evidence="2 3" key="1">
    <citation type="submission" date="2019-01" db="EMBL/GenBank/DDBJ databases">
        <title>Mucilaginibacter antarcticum sp. nov., isolated from antarctic soil.</title>
        <authorList>
            <person name="Yan Y.-Q."/>
            <person name="Du Z.-J."/>
        </authorList>
    </citation>
    <scope>NUCLEOTIDE SEQUENCE [LARGE SCALE GENOMIC DNA]</scope>
    <source>
        <strain evidence="2 3">F01003</strain>
    </source>
</reference>
<evidence type="ECO:0000313" key="2">
    <source>
        <dbReference type="EMBL" id="RWY57318.1"/>
    </source>
</evidence>
<dbReference type="InterPro" id="IPR000182">
    <property type="entry name" value="GNAT_dom"/>
</dbReference>
<dbReference type="RefSeq" id="WP_128531824.1">
    <property type="nucleotide sequence ID" value="NZ_SBIW01000001.1"/>
</dbReference>
<organism evidence="2 3">
    <name type="scientific">Mucilaginibacter gilvus</name>
    <dbReference type="NCBI Taxonomy" id="2305909"/>
    <lineage>
        <taxon>Bacteria</taxon>
        <taxon>Pseudomonadati</taxon>
        <taxon>Bacteroidota</taxon>
        <taxon>Sphingobacteriia</taxon>
        <taxon>Sphingobacteriales</taxon>
        <taxon>Sphingobacteriaceae</taxon>
        <taxon>Mucilaginibacter</taxon>
    </lineage>
</organism>
<sequence length="177" mass="20860">MQFPLHKYGLVFRLVEESDAAFILSLRTDEGRAKHLSATDNNLQKQIDWIRNYKEREKAGIDYYVLFEDDKQQPLGVFRLYDIKDKSFTSGSWLIKPGCNEFVGLKSDLFIGFLAHEMLHLDDCFFDVRKNNKKVLRYHKRFAKLIGEDELNVYFVMDRAAYEQKSKFLTSIIQSDI</sequence>
<protein>
    <submittedName>
        <fullName evidence="2">N-acetyltransferase</fullName>
    </submittedName>
</protein>
<evidence type="ECO:0000313" key="3">
    <source>
        <dbReference type="Proteomes" id="UP000286701"/>
    </source>
</evidence>
<evidence type="ECO:0000259" key="1">
    <source>
        <dbReference type="Pfam" id="PF13302"/>
    </source>
</evidence>
<keyword evidence="3" id="KW-1185">Reference proteome</keyword>
<name>A0A3S3V3R1_9SPHI</name>
<gene>
    <name evidence="2" type="ORF">EPL05_01940</name>
</gene>
<dbReference type="Pfam" id="PF13302">
    <property type="entry name" value="Acetyltransf_3"/>
    <property type="match status" value="1"/>
</dbReference>
<dbReference type="Proteomes" id="UP000286701">
    <property type="component" value="Unassembled WGS sequence"/>
</dbReference>
<proteinExistence type="predicted"/>
<dbReference type="SUPFAM" id="SSF55729">
    <property type="entry name" value="Acyl-CoA N-acyltransferases (Nat)"/>
    <property type="match status" value="1"/>
</dbReference>